<dbReference type="RefSeq" id="WP_052375064.1">
    <property type="nucleotide sequence ID" value="NZ_ASRX01000018.1"/>
</dbReference>
<name>A0A017TB29_9BACT</name>
<accession>A0A017TB29</accession>
<feature type="transmembrane region" description="Helical" evidence="1">
    <location>
        <begin position="95"/>
        <end position="113"/>
    </location>
</feature>
<dbReference type="eggNOG" id="ENOG5032V4J">
    <property type="taxonomic scope" value="Bacteria"/>
</dbReference>
<organism evidence="2 3">
    <name type="scientific">Chondromyces apiculatus DSM 436</name>
    <dbReference type="NCBI Taxonomy" id="1192034"/>
    <lineage>
        <taxon>Bacteria</taxon>
        <taxon>Pseudomonadati</taxon>
        <taxon>Myxococcota</taxon>
        <taxon>Polyangia</taxon>
        <taxon>Polyangiales</taxon>
        <taxon>Polyangiaceae</taxon>
        <taxon>Chondromyces</taxon>
    </lineage>
</organism>
<dbReference type="STRING" id="1192034.CAP_2282"/>
<protein>
    <submittedName>
        <fullName evidence="2">Uncharacterized protein</fullName>
    </submittedName>
</protein>
<dbReference type="AlphaFoldDB" id="A0A017TB29"/>
<sequence length="248" mass="26960">MDIVCVRCSAAIPAADIDLGTHLARCQGCNAVFDVTAQVEQGSRALARSTPYLLVPPTIQVVEEGGGALEEGSYRSAPGVGRLVLVRSWASRDNTIRTIFLGLWSMMVFTTLATTCMDSGPFDAMMLFLLVFAAVGGWGLYHAVAGLLNKTWIVVTSDALTIKHVPLPWSGNRAIPLSDLKSLRYETVVTTGKHASTSYTLWGSLRGGESVELLRGLPSFDEARFITERVEEHLADMKESRGARFLPR</sequence>
<keyword evidence="3" id="KW-1185">Reference proteome</keyword>
<evidence type="ECO:0000313" key="2">
    <source>
        <dbReference type="EMBL" id="EYF06092.1"/>
    </source>
</evidence>
<feature type="transmembrane region" description="Helical" evidence="1">
    <location>
        <begin position="125"/>
        <end position="148"/>
    </location>
</feature>
<comment type="caution">
    <text evidence="2">The sequence shown here is derived from an EMBL/GenBank/DDBJ whole genome shotgun (WGS) entry which is preliminary data.</text>
</comment>
<dbReference type="EMBL" id="ASRX01000018">
    <property type="protein sequence ID" value="EYF06092.1"/>
    <property type="molecule type" value="Genomic_DNA"/>
</dbReference>
<dbReference type="Proteomes" id="UP000019678">
    <property type="component" value="Unassembled WGS sequence"/>
</dbReference>
<evidence type="ECO:0000256" key="1">
    <source>
        <dbReference type="SAM" id="Phobius"/>
    </source>
</evidence>
<dbReference type="OrthoDB" id="7061362at2"/>
<reference evidence="2 3" key="1">
    <citation type="submission" date="2013-05" db="EMBL/GenBank/DDBJ databases">
        <title>Genome assembly of Chondromyces apiculatus DSM 436.</title>
        <authorList>
            <person name="Sharma G."/>
            <person name="Khatri I."/>
            <person name="Kaur C."/>
            <person name="Mayilraj S."/>
            <person name="Subramanian S."/>
        </authorList>
    </citation>
    <scope>NUCLEOTIDE SEQUENCE [LARGE SCALE GENOMIC DNA]</scope>
    <source>
        <strain evidence="2 3">DSM 436</strain>
    </source>
</reference>
<keyword evidence="1" id="KW-1133">Transmembrane helix</keyword>
<keyword evidence="1" id="KW-0472">Membrane</keyword>
<proteinExistence type="predicted"/>
<evidence type="ECO:0000313" key="3">
    <source>
        <dbReference type="Proteomes" id="UP000019678"/>
    </source>
</evidence>
<keyword evidence="1" id="KW-0812">Transmembrane</keyword>
<gene>
    <name evidence="2" type="ORF">CAP_2282</name>
</gene>